<reference evidence="1" key="2">
    <citation type="submission" date="2025-08" db="UniProtKB">
        <authorList>
            <consortium name="Ensembl"/>
        </authorList>
    </citation>
    <scope>IDENTIFICATION</scope>
</reference>
<reference evidence="2" key="1">
    <citation type="journal article" date="2002" name="Science">
        <title>The draft genome of Ciona intestinalis: insights into chordate and vertebrate origins.</title>
        <authorList>
            <person name="Dehal P."/>
            <person name="Satou Y."/>
            <person name="Campbell R.K."/>
            <person name="Chapman J."/>
            <person name="Degnan B."/>
            <person name="De Tomaso A."/>
            <person name="Davidson B."/>
            <person name="Di Gregorio A."/>
            <person name="Gelpke M."/>
            <person name="Goodstein D.M."/>
            <person name="Harafuji N."/>
            <person name="Hastings K.E."/>
            <person name="Ho I."/>
            <person name="Hotta K."/>
            <person name="Huang W."/>
            <person name="Kawashima T."/>
            <person name="Lemaire P."/>
            <person name="Martinez D."/>
            <person name="Meinertzhagen I.A."/>
            <person name="Necula S."/>
            <person name="Nonaka M."/>
            <person name="Putnam N."/>
            <person name="Rash S."/>
            <person name="Saiga H."/>
            <person name="Satake M."/>
            <person name="Terry A."/>
            <person name="Yamada L."/>
            <person name="Wang H.G."/>
            <person name="Awazu S."/>
            <person name="Azumi K."/>
            <person name="Boore J."/>
            <person name="Branno M."/>
            <person name="Chin-Bow S."/>
            <person name="DeSantis R."/>
            <person name="Doyle S."/>
            <person name="Francino P."/>
            <person name="Keys D.N."/>
            <person name="Haga S."/>
            <person name="Hayashi H."/>
            <person name="Hino K."/>
            <person name="Imai K.S."/>
            <person name="Inaba K."/>
            <person name="Kano S."/>
            <person name="Kobayashi K."/>
            <person name="Kobayashi M."/>
            <person name="Lee B.I."/>
            <person name="Makabe K.W."/>
            <person name="Manohar C."/>
            <person name="Matassi G."/>
            <person name="Medina M."/>
            <person name="Mochizuki Y."/>
            <person name="Mount S."/>
            <person name="Morishita T."/>
            <person name="Miura S."/>
            <person name="Nakayama A."/>
            <person name="Nishizaka S."/>
            <person name="Nomoto H."/>
            <person name="Ohta F."/>
            <person name="Oishi K."/>
            <person name="Rigoutsos I."/>
            <person name="Sano M."/>
            <person name="Sasaki A."/>
            <person name="Sasakura Y."/>
            <person name="Shoguchi E."/>
            <person name="Shin-i T."/>
            <person name="Spagnuolo A."/>
            <person name="Stainier D."/>
            <person name="Suzuki M.M."/>
            <person name="Tassy O."/>
            <person name="Takatori N."/>
            <person name="Tokuoka M."/>
            <person name="Yagi K."/>
            <person name="Yoshizaki F."/>
            <person name="Wada S."/>
            <person name="Zhang C."/>
            <person name="Hyatt P.D."/>
            <person name="Larimer F."/>
            <person name="Detter C."/>
            <person name="Doggett N."/>
            <person name="Glavina T."/>
            <person name="Hawkins T."/>
            <person name="Richardson P."/>
            <person name="Lucas S."/>
            <person name="Kohara Y."/>
            <person name="Levine M."/>
            <person name="Satoh N."/>
            <person name="Rokhsar D.S."/>
        </authorList>
    </citation>
    <scope>NUCLEOTIDE SEQUENCE [LARGE SCALE GENOMIC DNA]</scope>
</reference>
<accession>F6ZRE1</accession>
<dbReference type="InParanoid" id="F6ZRE1"/>
<reference evidence="1" key="3">
    <citation type="submission" date="2025-09" db="UniProtKB">
        <authorList>
            <consortium name="Ensembl"/>
        </authorList>
    </citation>
    <scope>IDENTIFICATION</scope>
</reference>
<dbReference type="HOGENOM" id="CLU_2855451_0_0_1"/>
<dbReference type="Ensembl" id="ENSCINT00000028475.2">
    <property type="protein sequence ID" value="ENSCINP00000028229.2"/>
    <property type="gene ID" value="ENSCING00000019013.1"/>
</dbReference>
<evidence type="ECO:0000313" key="2">
    <source>
        <dbReference type="Proteomes" id="UP000008144"/>
    </source>
</evidence>
<evidence type="ECO:0000313" key="1">
    <source>
        <dbReference type="Ensembl" id="ENSCINP00000028229.2"/>
    </source>
</evidence>
<name>F6ZRE1_CIOIN</name>
<protein>
    <submittedName>
        <fullName evidence="1">Uncharacterized protein</fullName>
    </submittedName>
</protein>
<proteinExistence type="predicted"/>
<dbReference type="AlphaFoldDB" id="F6ZRE1"/>
<dbReference type="Proteomes" id="UP000008144">
    <property type="component" value="Unassembled WGS sequence"/>
</dbReference>
<organism evidence="1 2">
    <name type="scientific">Ciona intestinalis</name>
    <name type="common">Transparent sea squirt</name>
    <name type="synonym">Ascidia intestinalis</name>
    <dbReference type="NCBI Taxonomy" id="7719"/>
    <lineage>
        <taxon>Eukaryota</taxon>
        <taxon>Metazoa</taxon>
        <taxon>Chordata</taxon>
        <taxon>Tunicata</taxon>
        <taxon>Ascidiacea</taxon>
        <taxon>Phlebobranchia</taxon>
        <taxon>Cionidae</taxon>
        <taxon>Ciona</taxon>
    </lineage>
</organism>
<keyword evidence="2" id="KW-1185">Reference proteome</keyword>
<sequence length="65" mass="6997">HRSTNPTHRLAKRCSLIVITGRARILAADGVTAVFRPRADVSCPSTFEFDGGKALPLVEGQLQGH</sequence>